<dbReference type="PANTHER" id="PTHR11552">
    <property type="entry name" value="GLUCOSE-METHANOL-CHOLINE GMC OXIDOREDUCTASE"/>
    <property type="match status" value="1"/>
</dbReference>
<comment type="cofactor">
    <cofactor evidence="1">
        <name>FAD</name>
        <dbReference type="ChEBI" id="CHEBI:57692"/>
    </cofactor>
</comment>
<dbReference type="AlphaFoldDB" id="A0A9N8H4P3"/>
<comment type="similarity">
    <text evidence="2">Belongs to the GMC oxidoreductase family.</text>
</comment>
<evidence type="ECO:0000313" key="8">
    <source>
        <dbReference type="EMBL" id="CAB9499165.1"/>
    </source>
</evidence>
<dbReference type="InterPro" id="IPR036188">
    <property type="entry name" value="FAD/NAD-bd_sf"/>
</dbReference>
<dbReference type="GO" id="GO:0050660">
    <property type="term" value="F:flavin adenine dinucleotide binding"/>
    <property type="evidence" value="ECO:0007669"/>
    <property type="project" value="InterPro"/>
</dbReference>
<comment type="caution">
    <text evidence="8">The sequence shown here is derived from an EMBL/GenBank/DDBJ whole genome shotgun (WGS) entry which is preliminary data.</text>
</comment>
<dbReference type="EMBL" id="CAICTM010000054">
    <property type="protein sequence ID" value="CAB9499165.1"/>
    <property type="molecule type" value="Genomic_DNA"/>
</dbReference>
<feature type="region of interest" description="Disordered" evidence="5">
    <location>
        <begin position="160"/>
        <end position="187"/>
    </location>
</feature>
<keyword evidence="6" id="KW-0812">Transmembrane</keyword>
<dbReference type="Gene3D" id="3.50.50.60">
    <property type="entry name" value="FAD/NAD(P)-binding domain"/>
    <property type="match status" value="1"/>
</dbReference>
<protein>
    <submittedName>
        <fullName evidence="8">Alcohol dehydrogenase [acceptor]</fullName>
    </submittedName>
</protein>
<dbReference type="Pfam" id="PF05199">
    <property type="entry name" value="GMC_oxred_C"/>
    <property type="match status" value="1"/>
</dbReference>
<evidence type="ECO:0000259" key="7">
    <source>
        <dbReference type="PROSITE" id="PS00624"/>
    </source>
</evidence>
<keyword evidence="3" id="KW-0285">Flavoprotein</keyword>
<feature type="transmembrane region" description="Helical" evidence="6">
    <location>
        <begin position="665"/>
        <end position="687"/>
    </location>
</feature>
<dbReference type="InterPro" id="IPR000172">
    <property type="entry name" value="GMC_OxRdtase_N"/>
</dbReference>
<reference evidence="8" key="1">
    <citation type="submission" date="2020-06" db="EMBL/GenBank/DDBJ databases">
        <authorList>
            <consortium name="Plant Systems Biology data submission"/>
        </authorList>
    </citation>
    <scope>NUCLEOTIDE SEQUENCE</scope>
    <source>
        <strain evidence="8">D6</strain>
    </source>
</reference>
<keyword evidence="9" id="KW-1185">Reference proteome</keyword>
<sequence length="692" mass="75758">MPYVTFSDLQKDSSFDFIVVGAGSAGCPLASRLSEDLSVTVLLIEAGPRYHSAETTINAAIPAGCGKLQHSTMDWAFFTEPLAPNACLKMNTYQGCPPERKNRSFWPRGKGMGGSSLINYMAWVRGHPNDYNEWETKHGAKGWGWKNGIEKLFEERIEDTTECDPSRLHNNKKKTNNDAKGPLGISHKQPVNPLVEKFLEACQEVGLGKEGDYNRGWNSTQKSIAGVHQTTVRQGTRCTSARAYIDPLMATDKRRPNLTVLTGAQCEKVITQTKDGKIVVTGVKLVEDGGGDSNNKKVLELSCTKEVILSAGALGSPQILLQSGIGPNGSTLDSPQVGQNLQDHLVASLRFQPKLGNHANQDIGSINGYKAEAPRFAFQNLYQMLFQHKGMLTSSTYDASVFCSSKHDNVSSLAELMSMKPNLQLSMFCSAPDKQVMVDNIGLDFELWELDDIEFSPKAEAVVIVCTLLHPKSRGYVTLKDGDDSKTNNNNGLAIHANYLSDPEDVKDMVACLKKGIDIASASPFQDLIKTVPFSPKDLSRKYNLPTHDDNVPISAEEYPDAFWEEFTRRHATTLYHPAGTCRMGTSKEEAVVDHNLKVFGVEGLRVADASIQPEVVSGNTQASCVVIGEKAADIIRDEYNLKSNPQDLLEAVVEYEDSVQRKRWMVLVGGLTVATLCLAGGASVFLGKMSK</sequence>
<keyword evidence="6" id="KW-0472">Membrane</keyword>
<evidence type="ECO:0000313" key="9">
    <source>
        <dbReference type="Proteomes" id="UP001153069"/>
    </source>
</evidence>
<keyword evidence="4" id="KW-0274">FAD</keyword>
<dbReference type="InterPro" id="IPR007867">
    <property type="entry name" value="GMC_OxRtase_C"/>
</dbReference>
<evidence type="ECO:0000256" key="4">
    <source>
        <dbReference type="ARBA" id="ARBA00022827"/>
    </source>
</evidence>
<keyword evidence="6" id="KW-1133">Transmembrane helix</keyword>
<evidence type="ECO:0000256" key="1">
    <source>
        <dbReference type="ARBA" id="ARBA00001974"/>
    </source>
</evidence>
<gene>
    <name evidence="8" type="ORF">SEMRO_55_G032230.1</name>
</gene>
<dbReference type="Pfam" id="PF00732">
    <property type="entry name" value="GMC_oxred_N"/>
    <property type="match status" value="1"/>
</dbReference>
<dbReference type="InterPro" id="IPR012132">
    <property type="entry name" value="GMC_OxRdtase"/>
</dbReference>
<feature type="domain" description="Glucose-methanol-choline oxidoreductase N-terminal" evidence="7">
    <location>
        <begin position="312"/>
        <end position="326"/>
    </location>
</feature>
<proteinExistence type="inferred from homology"/>
<dbReference type="Proteomes" id="UP001153069">
    <property type="component" value="Unassembled WGS sequence"/>
</dbReference>
<name>A0A9N8H4P3_9STRA</name>
<evidence type="ECO:0000256" key="6">
    <source>
        <dbReference type="SAM" id="Phobius"/>
    </source>
</evidence>
<dbReference type="PANTHER" id="PTHR11552:SF147">
    <property type="entry name" value="CHOLINE DEHYDROGENASE, MITOCHONDRIAL"/>
    <property type="match status" value="1"/>
</dbReference>
<dbReference type="SUPFAM" id="SSF51905">
    <property type="entry name" value="FAD/NAD(P)-binding domain"/>
    <property type="match status" value="1"/>
</dbReference>
<organism evidence="8 9">
    <name type="scientific">Seminavis robusta</name>
    <dbReference type="NCBI Taxonomy" id="568900"/>
    <lineage>
        <taxon>Eukaryota</taxon>
        <taxon>Sar</taxon>
        <taxon>Stramenopiles</taxon>
        <taxon>Ochrophyta</taxon>
        <taxon>Bacillariophyta</taxon>
        <taxon>Bacillariophyceae</taxon>
        <taxon>Bacillariophycidae</taxon>
        <taxon>Naviculales</taxon>
        <taxon>Naviculaceae</taxon>
        <taxon>Seminavis</taxon>
    </lineage>
</organism>
<evidence type="ECO:0000256" key="2">
    <source>
        <dbReference type="ARBA" id="ARBA00010790"/>
    </source>
</evidence>
<evidence type="ECO:0000256" key="5">
    <source>
        <dbReference type="SAM" id="MobiDB-lite"/>
    </source>
</evidence>
<dbReference type="OrthoDB" id="269227at2759"/>
<dbReference type="GO" id="GO:0016614">
    <property type="term" value="F:oxidoreductase activity, acting on CH-OH group of donors"/>
    <property type="evidence" value="ECO:0007669"/>
    <property type="project" value="InterPro"/>
</dbReference>
<dbReference type="PROSITE" id="PS00624">
    <property type="entry name" value="GMC_OXRED_2"/>
    <property type="match status" value="1"/>
</dbReference>
<dbReference type="PIRSF" id="PIRSF000137">
    <property type="entry name" value="Alcohol_oxidase"/>
    <property type="match status" value="1"/>
</dbReference>
<evidence type="ECO:0000256" key="3">
    <source>
        <dbReference type="ARBA" id="ARBA00022630"/>
    </source>
</evidence>
<dbReference type="Gene3D" id="3.30.560.10">
    <property type="entry name" value="Glucose Oxidase, domain 3"/>
    <property type="match status" value="1"/>
</dbReference>
<dbReference type="SUPFAM" id="SSF54373">
    <property type="entry name" value="FAD-linked reductases, C-terminal domain"/>
    <property type="match status" value="1"/>
</dbReference>
<accession>A0A9N8H4P3</accession>